<accession>A0A1X9LY30</accession>
<dbReference type="PANTHER" id="PTHR43464:SF19">
    <property type="entry name" value="UBIQUINONE BIOSYNTHESIS O-METHYLTRANSFERASE, MITOCHONDRIAL"/>
    <property type="match status" value="1"/>
</dbReference>
<gene>
    <name evidence="4" type="ORF">B5808_18300</name>
</gene>
<dbReference type="InterPro" id="IPR041698">
    <property type="entry name" value="Methyltransf_25"/>
</dbReference>
<dbReference type="CDD" id="cd02440">
    <property type="entry name" value="AdoMet_MTases"/>
    <property type="match status" value="1"/>
</dbReference>
<proteinExistence type="predicted"/>
<dbReference type="KEGG" id="cphy:B5808_18300"/>
<keyword evidence="5" id="KW-1185">Reference proteome</keyword>
<evidence type="ECO:0000256" key="3">
    <source>
        <dbReference type="ARBA" id="ARBA00022691"/>
    </source>
</evidence>
<dbReference type="Proteomes" id="UP000192775">
    <property type="component" value="Chromosome"/>
</dbReference>
<evidence type="ECO:0000313" key="5">
    <source>
        <dbReference type="Proteomes" id="UP000192775"/>
    </source>
</evidence>
<dbReference type="Gene3D" id="3.40.50.150">
    <property type="entry name" value="Vaccinia Virus protein VP39"/>
    <property type="match status" value="1"/>
</dbReference>
<dbReference type="InterPro" id="IPR029063">
    <property type="entry name" value="SAM-dependent_MTases_sf"/>
</dbReference>
<dbReference type="Pfam" id="PF13649">
    <property type="entry name" value="Methyltransf_25"/>
    <property type="match status" value="1"/>
</dbReference>
<reference evidence="4 5" key="1">
    <citation type="submission" date="2017-04" db="EMBL/GenBank/DDBJ databases">
        <authorList>
            <person name="Afonso C.L."/>
            <person name="Miller P.J."/>
            <person name="Scott M.A."/>
            <person name="Spackman E."/>
            <person name="Goraichik I."/>
            <person name="Dimitrov K.M."/>
            <person name="Suarez D.L."/>
            <person name="Swayne D.E."/>
        </authorList>
    </citation>
    <scope>NUCLEOTIDE SEQUENCE [LARGE SCALE GENOMIC DNA]</scope>
    <source>
        <strain evidence="5">XA(T)</strain>
    </source>
</reference>
<organism evidence="4 5">
    <name type="scientific">Cnuibacter physcomitrellae</name>
    <dbReference type="NCBI Taxonomy" id="1619308"/>
    <lineage>
        <taxon>Bacteria</taxon>
        <taxon>Bacillati</taxon>
        <taxon>Actinomycetota</taxon>
        <taxon>Actinomycetes</taxon>
        <taxon>Micrococcales</taxon>
        <taxon>Microbacteriaceae</taxon>
        <taxon>Cnuibacter</taxon>
    </lineage>
</organism>
<dbReference type="EMBL" id="CP020715">
    <property type="protein sequence ID" value="ARJ06960.1"/>
    <property type="molecule type" value="Genomic_DNA"/>
</dbReference>
<dbReference type="GO" id="GO:0032259">
    <property type="term" value="P:methylation"/>
    <property type="evidence" value="ECO:0007669"/>
    <property type="project" value="UniProtKB-KW"/>
</dbReference>
<keyword evidence="2 4" id="KW-0808">Transferase</keyword>
<evidence type="ECO:0000313" key="4">
    <source>
        <dbReference type="EMBL" id="ARJ06960.1"/>
    </source>
</evidence>
<dbReference type="GO" id="GO:0008168">
    <property type="term" value="F:methyltransferase activity"/>
    <property type="evidence" value="ECO:0007669"/>
    <property type="project" value="UniProtKB-KW"/>
</dbReference>
<dbReference type="SUPFAM" id="SSF53335">
    <property type="entry name" value="S-adenosyl-L-methionine-dependent methyltransferases"/>
    <property type="match status" value="1"/>
</dbReference>
<evidence type="ECO:0000256" key="2">
    <source>
        <dbReference type="ARBA" id="ARBA00022679"/>
    </source>
</evidence>
<keyword evidence="3" id="KW-0949">S-adenosyl-L-methionine</keyword>
<dbReference type="AlphaFoldDB" id="A0A1X9LY30"/>
<dbReference type="STRING" id="1619308.B5808_18300"/>
<keyword evidence="1 4" id="KW-0489">Methyltransferase</keyword>
<dbReference type="PANTHER" id="PTHR43464">
    <property type="entry name" value="METHYLTRANSFERASE"/>
    <property type="match status" value="1"/>
</dbReference>
<dbReference type="RefSeq" id="WP_085021098.1">
    <property type="nucleotide sequence ID" value="NZ_BMHD01000001.1"/>
</dbReference>
<sequence length="205" mass="22442">MPDVTDAYARRAEEYTELLGSMAAVHASDLALVDEWARSVAGRVLDAGCGPGHWTAHLADRGLDVRGIDLVEPFLDHARRAHPQVRFDRASIDRIDEDDAALGGVLSWFSTIHHSPSRIGVPLAEFARVLRPGGSLVLGYFDAPDGTGVEEFDHAVVEAYRWSPERMRGEVERAGFEVVETHRRSGRGQRPVAAVVALRATPDGR</sequence>
<name>A0A1X9LY30_9MICO</name>
<protein>
    <submittedName>
        <fullName evidence="4">SAM-dependent methyltransferase</fullName>
    </submittedName>
</protein>
<evidence type="ECO:0000256" key="1">
    <source>
        <dbReference type="ARBA" id="ARBA00022603"/>
    </source>
</evidence>